<proteinExistence type="predicted"/>
<dbReference type="Proteomes" id="UP001212841">
    <property type="component" value="Unassembled WGS sequence"/>
</dbReference>
<accession>A0AAD5X3H9</accession>
<evidence type="ECO:0000313" key="3">
    <source>
        <dbReference type="Proteomes" id="UP001212841"/>
    </source>
</evidence>
<dbReference type="AlphaFoldDB" id="A0AAD5X3H9"/>
<keyword evidence="3" id="KW-1185">Reference proteome</keyword>
<reference evidence="2" key="1">
    <citation type="submission" date="2020-05" db="EMBL/GenBank/DDBJ databases">
        <title>Phylogenomic resolution of chytrid fungi.</title>
        <authorList>
            <person name="Stajich J.E."/>
            <person name="Amses K."/>
            <person name="Simmons R."/>
            <person name="Seto K."/>
            <person name="Myers J."/>
            <person name="Bonds A."/>
            <person name="Quandt C.A."/>
            <person name="Barry K."/>
            <person name="Liu P."/>
            <person name="Grigoriev I."/>
            <person name="Longcore J.E."/>
            <person name="James T.Y."/>
        </authorList>
    </citation>
    <scope>NUCLEOTIDE SEQUENCE</scope>
    <source>
        <strain evidence="2">JEL0318</strain>
    </source>
</reference>
<comment type="caution">
    <text evidence="2">The sequence shown here is derived from an EMBL/GenBank/DDBJ whole genome shotgun (WGS) entry which is preliminary data.</text>
</comment>
<protein>
    <submittedName>
        <fullName evidence="2">Uncharacterized protein</fullName>
    </submittedName>
</protein>
<sequence length="268" mass="30810">MRPTLIARSAFARPSPFTSLTKNLLKKTPTDPSEDKTRPAPPVDKYLEQHESITDHRPTSVTKHIGVPGQFMEYYAPARIKVRQAGTDVPLLVRCSICGSNQHLDRDCPAAPPKQKLKIPRSTTPPDLRHTDLPETSKEDRKPRKRTLADKILRIAPEIFALHPNPELIALNKWDVARVTFTEKNKVCNVFWKRNLSGADINADQLNANLQPFRKIIKNAIHRRIGRSFQDVEIKELTNAKTEFLLDRIEKEQEEMERLEHLRRSKQV</sequence>
<feature type="region of interest" description="Disordered" evidence="1">
    <location>
        <begin position="22"/>
        <end position="42"/>
    </location>
</feature>
<dbReference type="EMBL" id="JADGJD010000577">
    <property type="protein sequence ID" value="KAJ3049919.1"/>
    <property type="molecule type" value="Genomic_DNA"/>
</dbReference>
<feature type="compositionally biased region" description="Basic and acidic residues" evidence="1">
    <location>
        <begin position="127"/>
        <end position="144"/>
    </location>
</feature>
<name>A0AAD5X3H9_9FUNG</name>
<organism evidence="2 3">
    <name type="scientific">Rhizophlyctis rosea</name>
    <dbReference type="NCBI Taxonomy" id="64517"/>
    <lineage>
        <taxon>Eukaryota</taxon>
        <taxon>Fungi</taxon>
        <taxon>Fungi incertae sedis</taxon>
        <taxon>Chytridiomycota</taxon>
        <taxon>Chytridiomycota incertae sedis</taxon>
        <taxon>Chytridiomycetes</taxon>
        <taxon>Rhizophlyctidales</taxon>
        <taxon>Rhizophlyctidaceae</taxon>
        <taxon>Rhizophlyctis</taxon>
    </lineage>
</organism>
<gene>
    <name evidence="2" type="ORF">HK097_009093</name>
</gene>
<feature type="region of interest" description="Disordered" evidence="1">
    <location>
        <begin position="104"/>
        <end position="144"/>
    </location>
</feature>
<evidence type="ECO:0000313" key="2">
    <source>
        <dbReference type="EMBL" id="KAJ3049919.1"/>
    </source>
</evidence>
<evidence type="ECO:0000256" key="1">
    <source>
        <dbReference type="SAM" id="MobiDB-lite"/>
    </source>
</evidence>